<dbReference type="InterPro" id="IPR006190">
    <property type="entry name" value="SAF_AFP_Neu5Ac"/>
</dbReference>
<reference evidence="2 3" key="1">
    <citation type="journal article" date="2016" name="Nat. Commun.">
        <title>Thousands of microbial genomes shed light on interconnected biogeochemical processes in an aquifer system.</title>
        <authorList>
            <person name="Anantharaman K."/>
            <person name="Brown C.T."/>
            <person name="Hug L.A."/>
            <person name="Sharon I."/>
            <person name="Castelle C.J."/>
            <person name="Probst A.J."/>
            <person name="Thomas B.C."/>
            <person name="Singh A."/>
            <person name="Wilkins M.J."/>
            <person name="Karaoz U."/>
            <person name="Brodie E.L."/>
            <person name="Williams K.H."/>
            <person name="Hubbard S.S."/>
            <person name="Banfield J.F."/>
        </authorList>
    </citation>
    <scope>NUCLEOTIDE SEQUENCE [LARGE SCALE GENOMIC DNA]</scope>
</reference>
<dbReference type="Gene3D" id="3.90.1210.10">
    <property type="entry name" value="Antifreeze-like/N-acetylneuraminic acid synthase C-terminal domain"/>
    <property type="match status" value="1"/>
</dbReference>
<dbReference type="InterPro" id="IPR013785">
    <property type="entry name" value="Aldolase_TIM"/>
</dbReference>
<gene>
    <name evidence="2" type="ORF">A3G52_03565</name>
</gene>
<dbReference type="Pfam" id="PF03102">
    <property type="entry name" value="NeuB"/>
    <property type="match status" value="1"/>
</dbReference>
<organism evidence="2 3">
    <name type="scientific">Candidatus Taylorbacteria bacterium RIFCSPLOWO2_12_FULL_43_20</name>
    <dbReference type="NCBI Taxonomy" id="1802332"/>
    <lineage>
        <taxon>Bacteria</taxon>
        <taxon>Candidatus Tayloriibacteriota</taxon>
    </lineage>
</organism>
<dbReference type="SUPFAM" id="SSF51269">
    <property type="entry name" value="AFP III-like domain"/>
    <property type="match status" value="1"/>
</dbReference>
<protein>
    <recommendedName>
        <fullName evidence="1">AFP-like domain-containing protein</fullName>
    </recommendedName>
</protein>
<dbReference type="PANTHER" id="PTHR42966">
    <property type="entry name" value="N-ACETYLNEURAMINATE SYNTHASE"/>
    <property type="match status" value="1"/>
</dbReference>
<dbReference type="InterPro" id="IPR051690">
    <property type="entry name" value="PseI-like"/>
</dbReference>
<evidence type="ECO:0000313" key="3">
    <source>
        <dbReference type="Proteomes" id="UP000177269"/>
    </source>
</evidence>
<dbReference type="SUPFAM" id="SSF51569">
    <property type="entry name" value="Aldolase"/>
    <property type="match status" value="1"/>
</dbReference>
<dbReference type="Gene3D" id="3.20.20.70">
    <property type="entry name" value="Aldolase class I"/>
    <property type="match status" value="1"/>
</dbReference>
<accession>A0A1G2P0L3</accession>
<feature type="domain" description="AFP-like" evidence="1">
    <location>
        <begin position="317"/>
        <end position="376"/>
    </location>
</feature>
<dbReference type="CDD" id="cd11615">
    <property type="entry name" value="SAF_NeuB_like"/>
    <property type="match status" value="1"/>
</dbReference>
<dbReference type="PROSITE" id="PS50844">
    <property type="entry name" value="AFP_LIKE"/>
    <property type="match status" value="1"/>
</dbReference>
<sequence length="376" mass="42764">MALYVNMGINIFERKLNSGNSEGTDSVFVVAEIGKNFIQTERERPHEEYIDNAKRLIDAAKEAGVDAVKFQTHEVEDEQADVDCFYPHFGGMDRFRWVSKNTDIASLKFWIEVKKHAELKGVVFFSTPMSRKAAIKLESIGVPFWKIGSGDIEDYVLLDYVSSTGKPIVISTGMVSKNELDAVVGFLKSKNVSFSILYCVSKYPCPKDKFNLSSIEYLRNKYPDVTIGFSNHNYEDSELDLAAIKLGARIIEKHFSFDRNMWGSDHRVSVTPEEMKNLVELIKKRKYASVDVEPYYGNIEAEFDGANNEFRSYFKKTLVAGRDIKEGETINKEMVYAMRPASYLKGLSSNYFISVLGKRAAKHIKKFTPLNDALFK</sequence>
<dbReference type="InterPro" id="IPR036732">
    <property type="entry name" value="AFP_Neu5c_C_sf"/>
</dbReference>
<dbReference type="GO" id="GO:0047444">
    <property type="term" value="F:N-acylneuraminate-9-phosphate synthase activity"/>
    <property type="evidence" value="ECO:0007669"/>
    <property type="project" value="TreeGrafter"/>
</dbReference>
<dbReference type="GO" id="GO:0016051">
    <property type="term" value="P:carbohydrate biosynthetic process"/>
    <property type="evidence" value="ECO:0007669"/>
    <property type="project" value="InterPro"/>
</dbReference>
<comment type="caution">
    <text evidence="2">The sequence shown here is derived from an EMBL/GenBank/DDBJ whole genome shotgun (WGS) entry which is preliminary data.</text>
</comment>
<dbReference type="InterPro" id="IPR013132">
    <property type="entry name" value="PseI/NeuA/B-like_N"/>
</dbReference>
<dbReference type="EMBL" id="MHSK01000024">
    <property type="protein sequence ID" value="OHA41886.1"/>
    <property type="molecule type" value="Genomic_DNA"/>
</dbReference>
<evidence type="ECO:0000259" key="1">
    <source>
        <dbReference type="PROSITE" id="PS50844"/>
    </source>
</evidence>
<dbReference type="PANTHER" id="PTHR42966:SF1">
    <property type="entry name" value="SIALIC ACID SYNTHASE"/>
    <property type="match status" value="1"/>
</dbReference>
<dbReference type="AlphaFoldDB" id="A0A1G2P0L3"/>
<evidence type="ECO:0000313" key="2">
    <source>
        <dbReference type="EMBL" id="OHA41886.1"/>
    </source>
</evidence>
<name>A0A1G2P0L3_9BACT</name>
<proteinExistence type="predicted"/>
<dbReference type="InterPro" id="IPR057736">
    <property type="entry name" value="SAF_PseI/NeuA/NeuB"/>
</dbReference>
<dbReference type="Proteomes" id="UP000177269">
    <property type="component" value="Unassembled WGS sequence"/>
</dbReference>